<dbReference type="AlphaFoldDB" id="A0A0G0ZC73"/>
<comment type="caution">
    <text evidence="1">The sequence shown here is derived from an EMBL/GenBank/DDBJ whole genome shotgun (WGS) entry which is preliminary data.</text>
</comment>
<evidence type="ECO:0000313" key="2">
    <source>
        <dbReference type="Proteomes" id="UP000034036"/>
    </source>
</evidence>
<accession>A0A0G0ZC73</accession>
<protein>
    <submittedName>
        <fullName evidence="1">Uncharacterized protein</fullName>
    </submittedName>
</protein>
<proteinExistence type="predicted"/>
<reference evidence="1 2" key="1">
    <citation type="journal article" date="2015" name="Nature">
        <title>rRNA introns, odd ribosomes, and small enigmatic genomes across a large radiation of phyla.</title>
        <authorList>
            <person name="Brown C.T."/>
            <person name="Hug L.A."/>
            <person name="Thomas B.C."/>
            <person name="Sharon I."/>
            <person name="Castelle C.J."/>
            <person name="Singh A."/>
            <person name="Wilkins M.J."/>
            <person name="Williams K.H."/>
            <person name="Banfield J.F."/>
        </authorList>
    </citation>
    <scope>NUCLEOTIDE SEQUENCE [LARGE SCALE GENOMIC DNA]</scope>
</reference>
<gene>
    <name evidence="1" type="ORF">UV11_C0031G0014</name>
</gene>
<evidence type="ECO:0000313" key="1">
    <source>
        <dbReference type="EMBL" id="KKS46264.1"/>
    </source>
</evidence>
<organism evidence="1 2">
    <name type="scientific">Candidatus Giovannonibacteria bacterium GW2011_GWF2_42_19</name>
    <dbReference type="NCBI Taxonomy" id="1618659"/>
    <lineage>
        <taxon>Bacteria</taxon>
        <taxon>Candidatus Giovannoniibacteriota</taxon>
    </lineage>
</organism>
<name>A0A0G0ZC73_9BACT</name>
<dbReference type="EMBL" id="LCDF01000031">
    <property type="protein sequence ID" value="KKS46264.1"/>
    <property type="molecule type" value="Genomic_DNA"/>
</dbReference>
<dbReference type="Proteomes" id="UP000034036">
    <property type="component" value="Unassembled WGS sequence"/>
</dbReference>
<sequence>MKAIKFLVLLVFCSGCYSLTSLTIERKWMPIGNGKRGIIYDSVSTGGLMAPSHNDLRAYDVEFSKPVPPETTPDEAMADLQNLAPLQTTVATQEGVVNKVIGAVVGPAAAGGVYGYFAVQTAKALRPDVTNVNTTTQQLTDVDVSQKNIQKNQQLTDVDVSTKPRSHYDSGY</sequence>